<evidence type="ECO:0000256" key="1">
    <source>
        <dbReference type="SAM" id="SignalP"/>
    </source>
</evidence>
<dbReference type="AlphaFoldDB" id="A0A2A4G6B0"/>
<protein>
    <recommendedName>
        <fullName evidence="4">Lipoprotein</fullName>
    </recommendedName>
</protein>
<dbReference type="RefSeq" id="WP_097443018.1">
    <property type="nucleotide sequence ID" value="NZ_NBWU01000004.1"/>
</dbReference>
<dbReference type="Proteomes" id="UP000219559">
    <property type="component" value="Unassembled WGS sequence"/>
</dbReference>
<dbReference type="OrthoDB" id="1119488at2"/>
<proteinExistence type="predicted"/>
<dbReference type="InterPro" id="IPR046144">
    <property type="entry name" value="DUF6146"/>
</dbReference>
<comment type="caution">
    <text evidence="2">The sequence shown here is derived from an EMBL/GenBank/DDBJ whole genome shotgun (WGS) entry which is preliminary data.</text>
</comment>
<gene>
    <name evidence="2" type="ORF">B7P33_12115</name>
</gene>
<name>A0A2A4G6B0_9FLAO</name>
<evidence type="ECO:0000313" key="3">
    <source>
        <dbReference type="Proteomes" id="UP000219559"/>
    </source>
</evidence>
<keyword evidence="3" id="KW-1185">Reference proteome</keyword>
<keyword evidence="1" id="KW-0732">Signal</keyword>
<sequence>MKTRIWPLSILSLLCLVLYTACHTSKPSLDNDPEIANDISADEKKLFDAKEGGEEVRIANDSVEYEIIIIDPGFNVWVNSIARPRGYYDQTFLENRNQLFVTEYNARVIQPNRFSPDLYEWQINYDRFTDYGYEVNYLLYNYFIYFQRKYNQRLSGFVPRI</sequence>
<accession>A0A2A4G6B0</accession>
<dbReference type="Pfam" id="PF19643">
    <property type="entry name" value="DUF6146"/>
    <property type="match status" value="1"/>
</dbReference>
<feature type="chain" id="PRO_5012381665" description="Lipoprotein" evidence="1">
    <location>
        <begin position="24"/>
        <end position="161"/>
    </location>
</feature>
<evidence type="ECO:0000313" key="2">
    <source>
        <dbReference type="EMBL" id="PCE64187.1"/>
    </source>
</evidence>
<evidence type="ECO:0008006" key="4">
    <source>
        <dbReference type="Google" id="ProtNLM"/>
    </source>
</evidence>
<reference evidence="2 3" key="1">
    <citation type="submission" date="2017-04" db="EMBL/GenBank/DDBJ databases">
        <title>A new member of the family Flavobacteriaceae isolated from ascidians.</title>
        <authorList>
            <person name="Chen L."/>
        </authorList>
    </citation>
    <scope>NUCLEOTIDE SEQUENCE [LARGE SCALE GENOMIC DNA]</scope>
    <source>
        <strain evidence="2 3">HQA918</strain>
    </source>
</reference>
<feature type="signal peptide" evidence="1">
    <location>
        <begin position="1"/>
        <end position="23"/>
    </location>
</feature>
<dbReference type="EMBL" id="NBWU01000004">
    <property type="protein sequence ID" value="PCE64187.1"/>
    <property type="molecule type" value="Genomic_DNA"/>
</dbReference>
<organism evidence="2 3">
    <name type="scientific">Sediminicola luteus</name>
    <dbReference type="NCBI Taxonomy" id="319238"/>
    <lineage>
        <taxon>Bacteria</taxon>
        <taxon>Pseudomonadati</taxon>
        <taxon>Bacteroidota</taxon>
        <taxon>Flavobacteriia</taxon>
        <taxon>Flavobacteriales</taxon>
        <taxon>Flavobacteriaceae</taxon>
        <taxon>Sediminicola</taxon>
    </lineage>
</organism>